<evidence type="ECO:0000256" key="3">
    <source>
        <dbReference type="ARBA" id="ARBA00022634"/>
    </source>
</evidence>
<evidence type="ECO:0000256" key="5">
    <source>
        <dbReference type="ARBA" id="ARBA00047754"/>
    </source>
</evidence>
<evidence type="ECO:0000313" key="7">
    <source>
        <dbReference type="EMBL" id="CAB4126574.1"/>
    </source>
</evidence>
<feature type="domain" description="TSCPD" evidence="6">
    <location>
        <begin position="22"/>
        <end position="120"/>
    </location>
</feature>
<accession>A0A6J5KVY3</accession>
<evidence type="ECO:0000256" key="1">
    <source>
        <dbReference type="ARBA" id="ARBA00007405"/>
    </source>
</evidence>
<reference evidence="7" key="1">
    <citation type="submission" date="2020-04" db="EMBL/GenBank/DDBJ databases">
        <authorList>
            <person name="Chiriac C."/>
            <person name="Salcher M."/>
            <person name="Ghai R."/>
            <person name="Kavagutti S V."/>
        </authorList>
    </citation>
    <scope>NUCLEOTIDE SEQUENCE</scope>
</reference>
<proteinExistence type="inferred from homology"/>
<keyword evidence="4" id="KW-0547">Nucleotide-binding</keyword>
<protein>
    <recommendedName>
        <fullName evidence="2">ribonucleoside-diphosphate reductase</fullName>
        <ecNumber evidence="2">1.17.4.1</ecNumber>
    </recommendedName>
</protein>
<dbReference type="GO" id="GO:0000166">
    <property type="term" value="F:nucleotide binding"/>
    <property type="evidence" value="ECO:0007669"/>
    <property type="project" value="UniProtKB-KW"/>
</dbReference>
<evidence type="ECO:0000256" key="2">
    <source>
        <dbReference type="ARBA" id="ARBA00012274"/>
    </source>
</evidence>
<gene>
    <name evidence="7" type="ORF">UFOVP81_5</name>
</gene>
<dbReference type="EMBL" id="LR796199">
    <property type="protein sequence ID" value="CAB4126574.1"/>
    <property type="molecule type" value="Genomic_DNA"/>
</dbReference>
<comment type="similarity">
    <text evidence="1">Belongs to the ribonucleoside diphosphate reductase class-2 family.</text>
</comment>
<sequence>MIDLTGATASTIIKSTKTAKIREERLDGYTYRIEYPHARHAYYVTVTHANGIPKEIFVNSQNTDDAAWISALSRLVSINLRSGVPVEVVAEELISTVDPKGGWFSEGKYYNSLLSKIGDILLGMKGVGKCESCADG</sequence>
<evidence type="ECO:0000256" key="4">
    <source>
        <dbReference type="ARBA" id="ARBA00022741"/>
    </source>
</evidence>
<dbReference type="GO" id="GO:0004748">
    <property type="term" value="F:ribonucleoside-diphosphate reductase activity, thioredoxin disulfide as acceptor"/>
    <property type="evidence" value="ECO:0007669"/>
    <property type="project" value="UniProtKB-EC"/>
</dbReference>
<dbReference type="InterPro" id="IPR024434">
    <property type="entry name" value="TSCPD_dom"/>
</dbReference>
<evidence type="ECO:0000259" key="6">
    <source>
        <dbReference type="Pfam" id="PF12637"/>
    </source>
</evidence>
<dbReference type="Pfam" id="PF12637">
    <property type="entry name" value="TSCPD"/>
    <property type="match status" value="1"/>
</dbReference>
<keyword evidence="3" id="KW-0237">DNA synthesis</keyword>
<dbReference type="GO" id="GO:0071897">
    <property type="term" value="P:DNA biosynthetic process"/>
    <property type="evidence" value="ECO:0007669"/>
    <property type="project" value="UniProtKB-KW"/>
</dbReference>
<organism evidence="7">
    <name type="scientific">uncultured Caudovirales phage</name>
    <dbReference type="NCBI Taxonomy" id="2100421"/>
    <lineage>
        <taxon>Viruses</taxon>
        <taxon>Duplodnaviria</taxon>
        <taxon>Heunggongvirae</taxon>
        <taxon>Uroviricota</taxon>
        <taxon>Caudoviricetes</taxon>
        <taxon>Peduoviridae</taxon>
        <taxon>Maltschvirus</taxon>
        <taxon>Maltschvirus maltsch</taxon>
    </lineage>
</organism>
<name>A0A6J5KVY3_9CAUD</name>
<dbReference type="EC" id="1.17.4.1" evidence="2"/>
<comment type="catalytic activity">
    <reaction evidence="5">
        <text>a 2'-deoxyribonucleoside 5'-diphosphate + [thioredoxin]-disulfide + H2O = a ribonucleoside 5'-diphosphate + [thioredoxin]-dithiol</text>
        <dbReference type="Rhea" id="RHEA:23252"/>
        <dbReference type="Rhea" id="RHEA-COMP:10698"/>
        <dbReference type="Rhea" id="RHEA-COMP:10700"/>
        <dbReference type="ChEBI" id="CHEBI:15377"/>
        <dbReference type="ChEBI" id="CHEBI:29950"/>
        <dbReference type="ChEBI" id="CHEBI:50058"/>
        <dbReference type="ChEBI" id="CHEBI:57930"/>
        <dbReference type="ChEBI" id="CHEBI:73316"/>
        <dbReference type="EC" id="1.17.4.1"/>
    </reaction>
</comment>